<protein>
    <submittedName>
        <fullName evidence="1">Uncharacterized protein</fullName>
    </submittedName>
</protein>
<comment type="caution">
    <text evidence="1">The sequence shown here is derived from an EMBL/GenBank/DDBJ whole genome shotgun (WGS) entry which is preliminary data.</text>
</comment>
<name>A0ABP9KNV6_9ACTN</name>
<gene>
    <name evidence="1" type="ORF">GCM10023336_36960</name>
</gene>
<reference evidence="2" key="1">
    <citation type="journal article" date="2019" name="Int. J. Syst. Evol. Microbiol.">
        <title>The Global Catalogue of Microorganisms (GCM) 10K type strain sequencing project: providing services to taxonomists for standard genome sequencing and annotation.</title>
        <authorList>
            <consortium name="The Broad Institute Genomics Platform"/>
            <consortium name="The Broad Institute Genome Sequencing Center for Infectious Disease"/>
            <person name="Wu L."/>
            <person name="Ma J."/>
        </authorList>
    </citation>
    <scope>NUCLEOTIDE SEQUENCE [LARGE SCALE GENOMIC DNA]</scope>
    <source>
        <strain evidence="2">JCM 18410</strain>
    </source>
</reference>
<sequence>MLSRRAGHPRRAELRDLAQAWTRVGLWPAEMEAWIGAVGVNGAAIARDCLTAGIAVSAMDIVLDGMRVKQRLRGGEPAFSVLARVTACGRSLSD</sequence>
<keyword evidence="2" id="KW-1185">Reference proteome</keyword>
<proteinExistence type="predicted"/>
<accession>A0ABP9KNV6</accession>
<dbReference type="EMBL" id="BAABKC010000049">
    <property type="protein sequence ID" value="GAA5060317.1"/>
    <property type="molecule type" value="Genomic_DNA"/>
</dbReference>
<evidence type="ECO:0000313" key="2">
    <source>
        <dbReference type="Proteomes" id="UP001500124"/>
    </source>
</evidence>
<dbReference type="Proteomes" id="UP001500124">
    <property type="component" value="Unassembled WGS sequence"/>
</dbReference>
<evidence type="ECO:0000313" key="1">
    <source>
        <dbReference type="EMBL" id="GAA5060317.1"/>
    </source>
</evidence>
<organism evidence="1 2">
    <name type="scientific">Streptomyces similanensis</name>
    <dbReference type="NCBI Taxonomy" id="1274988"/>
    <lineage>
        <taxon>Bacteria</taxon>
        <taxon>Bacillati</taxon>
        <taxon>Actinomycetota</taxon>
        <taxon>Actinomycetes</taxon>
        <taxon>Kitasatosporales</taxon>
        <taxon>Streptomycetaceae</taxon>
        <taxon>Streptomyces</taxon>
    </lineage>
</organism>